<dbReference type="FunFam" id="3.20.20.20:FF:000006">
    <property type="entry name" value="Dihydropteroate synthase"/>
    <property type="match status" value="1"/>
</dbReference>
<dbReference type="EC" id="2.5.1.15" evidence="5 13"/>
<evidence type="ECO:0000256" key="9">
    <source>
        <dbReference type="ARBA" id="ARBA00022842"/>
    </source>
</evidence>
<comment type="caution">
    <text evidence="15">The sequence shown here is derived from an EMBL/GenBank/DDBJ whole genome shotgun (WGS) entry which is preliminary data.</text>
</comment>
<dbReference type="GO" id="GO:0004156">
    <property type="term" value="F:dihydropteroate synthase activity"/>
    <property type="evidence" value="ECO:0007669"/>
    <property type="project" value="UniProtKB-EC"/>
</dbReference>
<dbReference type="NCBIfam" id="TIGR01496">
    <property type="entry name" value="DHPS"/>
    <property type="match status" value="1"/>
</dbReference>
<dbReference type="PROSITE" id="PS00793">
    <property type="entry name" value="DHPS_2"/>
    <property type="match status" value="1"/>
</dbReference>
<evidence type="ECO:0000313" key="15">
    <source>
        <dbReference type="EMBL" id="OCS84807.1"/>
    </source>
</evidence>
<dbReference type="CDD" id="cd00739">
    <property type="entry name" value="DHPS"/>
    <property type="match status" value="1"/>
</dbReference>
<evidence type="ECO:0000256" key="6">
    <source>
        <dbReference type="ARBA" id="ARBA00016919"/>
    </source>
</evidence>
<dbReference type="GO" id="GO:0046656">
    <property type="term" value="P:folic acid biosynthetic process"/>
    <property type="evidence" value="ECO:0007669"/>
    <property type="project" value="UniProtKB-KW"/>
</dbReference>
<evidence type="ECO:0000256" key="7">
    <source>
        <dbReference type="ARBA" id="ARBA00022679"/>
    </source>
</evidence>
<gene>
    <name evidence="15" type="ORF">A6M13_14725</name>
</gene>
<dbReference type="InterPro" id="IPR011005">
    <property type="entry name" value="Dihydropteroate_synth-like_sf"/>
</dbReference>
<dbReference type="InterPro" id="IPR006390">
    <property type="entry name" value="DHP_synth_dom"/>
</dbReference>
<dbReference type="AlphaFoldDB" id="A0A1C0YCA3"/>
<evidence type="ECO:0000256" key="11">
    <source>
        <dbReference type="ARBA" id="ARBA00030193"/>
    </source>
</evidence>
<evidence type="ECO:0000256" key="13">
    <source>
        <dbReference type="RuleBase" id="RU361205"/>
    </source>
</evidence>
<dbReference type="InterPro" id="IPR000489">
    <property type="entry name" value="Pterin-binding_dom"/>
</dbReference>
<comment type="cofactor">
    <cofactor evidence="2 13">
        <name>Mg(2+)</name>
        <dbReference type="ChEBI" id="CHEBI:18420"/>
    </cofactor>
</comment>
<comment type="function">
    <text evidence="12 13">Catalyzes the condensation of para-aminobenzoate (pABA) with 6-hydroxymethyl-7,8-dihydropterin diphosphate (DHPt-PP) to form 7,8-dihydropteroate (H2Pte), the immediate precursor of folate derivatives.</text>
</comment>
<comment type="pathway">
    <text evidence="3 13">Cofactor biosynthesis; tetrahydrofolate biosynthesis; 7,8-dihydrofolate from 2-amino-4-hydroxy-6-hydroxymethyl-7,8-dihydropteridine diphosphate and 4-aminobenzoate: step 1/2.</text>
</comment>
<accession>A0A1C0YCA3</accession>
<dbReference type="SUPFAM" id="SSF51717">
    <property type="entry name" value="Dihydropteroate synthetase-like"/>
    <property type="match status" value="1"/>
</dbReference>
<evidence type="ECO:0000259" key="14">
    <source>
        <dbReference type="PROSITE" id="PS50972"/>
    </source>
</evidence>
<dbReference type="Gene3D" id="3.20.20.20">
    <property type="entry name" value="Dihydropteroate synthase-like"/>
    <property type="match status" value="1"/>
</dbReference>
<feature type="domain" description="Pterin-binding" evidence="14">
    <location>
        <begin position="22"/>
        <end position="268"/>
    </location>
</feature>
<keyword evidence="9 13" id="KW-0460">Magnesium</keyword>
<keyword evidence="10 13" id="KW-0289">Folate biosynthesis</keyword>
<dbReference type="GO" id="GO:0005829">
    <property type="term" value="C:cytosol"/>
    <property type="evidence" value="ECO:0007669"/>
    <property type="project" value="TreeGrafter"/>
</dbReference>
<dbReference type="PANTHER" id="PTHR20941">
    <property type="entry name" value="FOLATE SYNTHESIS PROTEINS"/>
    <property type="match status" value="1"/>
</dbReference>
<keyword evidence="8 13" id="KW-0479">Metal-binding</keyword>
<dbReference type="RefSeq" id="WP_066545487.1">
    <property type="nucleotide sequence ID" value="NZ_MASJ01000022.1"/>
</dbReference>
<dbReference type="GO" id="GO:0046872">
    <property type="term" value="F:metal ion binding"/>
    <property type="evidence" value="ECO:0007669"/>
    <property type="project" value="UniProtKB-KW"/>
</dbReference>
<evidence type="ECO:0000313" key="16">
    <source>
        <dbReference type="Proteomes" id="UP000093199"/>
    </source>
</evidence>
<name>A0A1C0YCA3_9BACL</name>
<dbReference type="PANTHER" id="PTHR20941:SF1">
    <property type="entry name" value="FOLIC ACID SYNTHESIS PROTEIN FOL1"/>
    <property type="match status" value="1"/>
</dbReference>
<protein>
    <recommendedName>
        <fullName evidence="6 13">Dihydropteroate synthase</fullName>
        <shortName evidence="13">DHPS</shortName>
        <ecNumber evidence="5 13">2.5.1.15</ecNumber>
    </recommendedName>
    <alternativeName>
        <fullName evidence="11 13">Dihydropteroate pyrophosphorylase</fullName>
    </alternativeName>
</protein>
<dbReference type="Pfam" id="PF00809">
    <property type="entry name" value="Pterin_bind"/>
    <property type="match status" value="1"/>
</dbReference>
<evidence type="ECO:0000256" key="12">
    <source>
        <dbReference type="ARBA" id="ARBA00053449"/>
    </source>
</evidence>
<organism evidence="15 16">
    <name type="scientific">Caryophanon tenue</name>
    <dbReference type="NCBI Taxonomy" id="33978"/>
    <lineage>
        <taxon>Bacteria</taxon>
        <taxon>Bacillati</taxon>
        <taxon>Bacillota</taxon>
        <taxon>Bacilli</taxon>
        <taxon>Bacillales</taxon>
        <taxon>Caryophanaceae</taxon>
        <taxon>Caryophanon</taxon>
    </lineage>
</organism>
<dbReference type="GO" id="GO:0046654">
    <property type="term" value="P:tetrahydrofolate biosynthetic process"/>
    <property type="evidence" value="ECO:0007669"/>
    <property type="project" value="UniProtKB-UniPathway"/>
</dbReference>
<evidence type="ECO:0000256" key="5">
    <source>
        <dbReference type="ARBA" id="ARBA00012458"/>
    </source>
</evidence>
<evidence type="ECO:0000256" key="1">
    <source>
        <dbReference type="ARBA" id="ARBA00000012"/>
    </source>
</evidence>
<keyword evidence="7 13" id="KW-0808">Transferase</keyword>
<evidence type="ECO:0000256" key="8">
    <source>
        <dbReference type="ARBA" id="ARBA00022723"/>
    </source>
</evidence>
<dbReference type="Proteomes" id="UP000093199">
    <property type="component" value="Unassembled WGS sequence"/>
</dbReference>
<evidence type="ECO:0000256" key="3">
    <source>
        <dbReference type="ARBA" id="ARBA00004763"/>
    </source>
</evidence>
<evidence type="ECO:0000256" key="10">
    <source>
        <dbReference type="ARBA" id="ARBA00022909"/>
    </source>
</evidence>
<comment type="catalytic activity">
    <reaction evidence="1">
        <text>(7,8-dihydropterin-6-yl)methyl diphosphate + 4-aminobenzoate = 7,8-dihydropteroate + diphosphate</text>
        <dbReference type="Rhea" id="RHEA:19949"/>
        <dbReference type="ChEBI" id="CHEBI:17836"/>
        <dbReference type="ChEBI" id="CHEBI:17839"/>
        <dbReference type="ChEBI" id="CHEBI:33019"/>
        <dbReference type="ChEBI" id="CHEBI:72950"/>
        <dbReference type="EC" id="2.5.1.15"/>
    </reaction>
</comment>
<dbReference type="PROSITE" id="PS50972">
    <property type="entry name" value="PTERIN_BINDING"/>
    <property type="match status" value="1"/>
</dbReference>
<keyword evidence="16" id="KW-1185">Reference proteome</keyword>
<dbReference type="STRING" id="33978.A6M13_14725"/>
<sequence length="291" mass="31862">MLQYQQEPLIINGTTLDFTKETFVMGILNVTPDSFSDGGLFQEVEQAVARAKQMVADGAKIIDVGGESTRPGYTRITDDEEIARITPVIQRLIAEIPGIIVSVDTYKSHVAEAAIQAGAHMINDIWGAKADPRMASVAATYNVPIILMHNRTEPYVSYWRDFLADIEESITIAQQAGVPNEHILVDPGIGFMKNLAQSIETMQRLDELVALGYPVLLATSRKRFIGTILDVAVDERVEGTAATCAFGVQKGCHLVRVHDVKEVARTVKMIDALMGKYIVEGELPPTHEGAK</sequence>
<evidence type="ECO:0000256" key="4">
    <source>
        <dbReference type="ARBA" id="ARBA00009503"/>
    </source>
</evidence>
<comment type="similarity">
    <text evidence="4 13">Belongs to the DHPS family.</text>
</comment>
<dbReference type="PROSITE" id="PS00792">
    <property type="entry name" value="DHPS_1"/>
    <property type="match status" value="1"/>
</dbReference>
<reference evidence="15 16" key="1">
    <citation type="submission" date="2016-07" db="EMBL/GenBank/DDBJ databases">
        <title>Caryophanon tenue genome sequencing.</title>
        <authorList>
            <person name="Verma A."/>
            <person name="Pal Y."/>
            <person name="Krishnamurthi S."/>
        </authorList>
    </citation>
    <scope>NUCLEOTIDE SEQUENCE [LARGE SCALE GENOMIC DNA]</scope>
    <source>
        <strain evidence="15 16">DSM 14152</strain>
    </source>
</reference>
<proteinExistence type="inferred from homology"/>
<evidence type="ECO:0000256" key="2">
    <source>
        <dbReference type="ARBA" id="ARBA00001946"/>
    </source>
</evidence>
<dbReference type="UniPathway" id="UPA00077">
    <property type="reaction ID" value="UER00156"/>
</dbReference>
<dbReference type="InterPro" id="IPR045031">
    <property type="entry name" value="DHP_synth-like"/>
</dbReference>
<dbReference type="EMBL" id="MASJ01000022">
    <property type="protein sequence ID" value="OCS84807.1"/>
    <property type="molecule type" value="Genomic_DNA"/>
</dbReference>